<dbReference type="InterPro" id="IPR000515">
    <property type="entry name" value="MetI-like"/>
</dbReference>
<feature type="transmembrane region" description="Helical" evidence="8">
    <location>
        <begin position="37"/>
        <end position="61"/>
    </location>
</feature>
<keyword evidence="2 8" id="KW-0813">Transport</keyword>
<accession>U2YUA8</accession>
<dbReference type="EMBL" id="BATA01000028">
    <property type="protein sequence ID" value="GAD52600.1"/>
    <property type="molecule type" value="Genomic_DNA"/>
</dbReference>
<feature type="transmembrane region" description="Helical" evidence="8">
    <location>
        <begin position="81"/>
        <end position="102"/>
    </location>
</feature>
<evidence type="ECO:0000256" key="7">
    <source>
        <dbReference type="ARBA" id="ARBA00023136"/>
    </source>
</evidence>
<evidence type="ECO:0000256" key="2">
    <source>
        <dbReference type="ARBA" id="ARBA00022448"/>
    </source>
</evidence>
<dbReference type="eggNOG" id="arCOG00163">
    <property type="taxonomic scope" value="Archaea"/>
</dbReference>
<feature type="transmembrane region" description="Helical" evidence="8">
    <location>
        <begin position="236"/>
        <end position="258"/>
    </location>
</feature>
<evidence type="ECO:0000256" key="8">
    <source>
        <dbReference type="RuleBase" id="RU363032"/>
    </source>
</evidence>
<dbReference type="AlphaFoldDB" id="U2YUA8"/>
<evidence type="ECO:0000256" key="5">
    <source>
        <dbReference type="ARBA" id="ARBA00022692"/>
    </source>
</evidence>
<feature type="transmembrane region" description="Helical" evidence="8">
    <location>
        <begin position="278"/>
        <end position="300"/>
    </location>
</feature>
<gene>
    <name evidence="10" type="ORF">MBEHAL_1360</name>
</gene>
<keyword evidence="5 8" id="KW-0812">Transmembrane</keyword>
<evidence type="ECO:0000256" key="4">
    <source>
        <dbReference type="ARBA" id="ARBA00022519"/>
    </source>
</evidence>
<protein>
    <submittedName>
        <fullName evidence="10">Ferric iron ABC transporter, permease protein</fullName>
    </submittedName>
</protein>
<organism evidence="10 11">
    <name type="scientific">Halarchaeum acidiphilum MH1-52-1</name>
    <dbReference type="NCBI Taxonomy" id="1261545"/>
    <lineage>
        <taxon>Archaea</taxon>
        <taxon>Methanobacteriati</taxon>
        <taxon>Methanobacteriota</taxon>
        <taxon>Stenosarchaea group</taxon>
        <taxon>Halobacteria</taxon>
        <taxon>Halobacteriales</taxon>
        <taxon>Halobacteriaceae</taxon>
    </lineage>
</organism>
<comment type="similarity">
    <text evidence="8">Belongs to the binding-protein-dependent transport system permease family.</text>
</comment>
<dbReference type="PROSITE" id="PS50928">
    <property type="entry name" value="ABC_TM1"/>
    <property type="match status" value="2"/>
</dbReference>
<feature type="transmembrane region" description="Helical" evidence="8">
    <location>
        <begin position="392"/>
        <end position="413"/>
    </location>
</feature>
<comment type="subcellular location">
    <subcellularLocation>
        <location evidence="1">Cell inner membrane</location>
        <topology evidence="1">Multi-pass membrane protein</topology>
    </subcellularLocation>
    <subcellularLocation>
        <location evidence="8">Cell membrane</location>
        <topology evidence="8">Multi-pass membrane protein</topology>
    </subcellularLocation>
</comment>
<dbReference type="PANTHER" id="PTHR43357">
    <property type="entry name" value="INNER MEMBRANE ABC TRANSPORTER PERMEASE PROTEIN YDCV"/>
    <property type="match status" value="1"/>
</dbReference>
<keyword evidence="4" id="KW-0997">Cell inner membrane</keyword>
<feature type="transmembrane region" description="Helical" evidence="8">
    <location>
        <begin position="183"/>
        <end position="202"/>
    </location>
</feature>
<sequence>MLVNSVVVIAAVSAFSVLIGVPLAVLTVQTDLPFGRFWTVTAALPLVIPEYIGAFAFASAFGPHGAFADALVPLGVTSIPTIYGLQGTVIVFTLFTYPYVFLTTRAGLLSVDETLVEAARTLDRSSIGALREIVLPQVLPAISAGVLLTALDSLADFGTPAIMHYDTFMRQIYVQYNNYAQPGYTALLSMELLVVVAVVLVLESRVSGDANAGFSGGGSGRPGSVRLGRWRWPATLFPAAVAVLAIGVPLAILVKWHYRTGTTYAGFAFHLSDVLHSVEVSALAAVAALVASLPVAYYAARSDSPLSTVVDRVSYVGYAVPGLVLGISLVYFGTAFVPALYQTLPMLVFAYVVRFLPQAVGSVRSSFLQVDDTLTEAARTLEHSPLAAFRRVTIPLVAPGLAAGAALVFLTTMKELQATLVLQPTGFRTLVTYIWKVQEAGYYSEAAIPALVLVGVSALSMLVLLARERYDV</sequence>
<evidence type="ECO:0000256" key="6">
    <source>
        <dbReference type="ARBA" id="ARBA00022989"/>
    </source>
</evidence>
<dbReference type="InterPro" id="IPR035906">
    <property type="entry name" value="MetI-like_sf"/>
</dbReference>
<comment type="caution">
    <text evidence="10">The sequence shown here is derived from an EMBL/GenBank/DDBJ whole genome shotgun (WGS) entry which is preliminary data.</text>
</comment>
<feature type="domain" description="ABC transmembrane type-1" evidence="9">
    <location>
        <begin position="274"/>
        <end position="464"/>
    </location>
</feature>
<dbReference type="PANTHER" id="PTHR43357:SF3">
    <property type="entry name" value="FE(3+)-TRANSPORT SYSTEM PERMEASE PROTEIN FBPB 2"/>
    <property type="match status" value="1"/>
</dbReference>
<name>U2YUA8_9EURY</name>
<dbReference type="CDD" id="cd06261">
    <property type="entry name" value="TM_PBP2"/>
    <property type="match status" value="2"/>
</dbReference>
<keyword evidence="3" id="KW-1003">Cell membrane</keyword>
<evidence type="ECO:0000259" key="9">
    <source>
        <dbReference type="PROSITE" id="PS50928"/>
    </source>
</evidence>
<dbReference type="Proteomes" id="UP000016986">
    <property type="component" value="Unassembled WGS sequence"/>
</dbReference>
<evidence type="ECO:0000313" key="11">
    <source>
        <dbReference type="Proteomes" id="UP000016986"/>
    </source>
</evidence>
<reference evidence="10 11" key="1">
    <citation type="submission" date="2013-09" db="EMBL/GenBank/DDBJ databases">
        <title>Whole genome sequencing of Halarchaeum acidiphilum strain MH1-52-1.</title>
        <authorList>
            <person name="Shimane Y."/>
            <person name="Minegishi H."/>
            <person name="Nishi S."/>
            <person name="Echigo A."/>
            <person name="Shuto A."/>
            <person name="Konishi M."/>
            <person name="Ito T."/>
            <person name="Ohkuma M."/>
            <person name="Ohta Y."/>
            <person name="Nagano Y."/>
            <person name="Tsubouchi T."/>
            <person name="Mori K."/>
            <person name="Usui K."/>
            <person name="Kamekura M."/>
            <person name="Usami R."/>
            <person name="Takaki Y."/>
            <person name="Hatada Y."/>
        </authorList>
    </citation>
    <scope>NUCLEOTIDE SEQUENCE [LARGE SCALE GENOMIC DNA]</scope>
    <source>
        <strain evidence="10 11">JCM 16109</strain>
    </source>
</reference>
<feature type="transmembrane region" description="Helical" evidence="8">
    <location>
        <begin position="446"/>
        <end position="466"/>
    </location>
</feature>
<evidence type="ECO:0000256" key="1">
    <source>
        <dbReference type="ARBA" id="ARBA00004429"/>
    </source>
</evidence>
<dbReference type="GO" id="GO:0055085">
    <property type="term" value="P:transmembrane transport"/>
    <property type="evidence" value="ECO:0007669"/>
    <property type="project" value="InterPro"/>
</dbReference>
<dbReference type="Pfam" id="PF00528">
    <property type="entry name" value="BPD_transp_1"/>
    <property type="match status" value="2"/>
</dbReference>
<feature type="transmembrane region" description="Helical" evidence="8">
    <location>
        <begin position="312"/>
        <end position="333"/>
    </location>
</feature>
<proteinExistence type="inferred from homology"/>
<keyword evidence="6 8" id="KW-1133">Transmembrane helix</keyword>
<evidence type="ECO:0000313" key="10">
    <source>
        <dbReference type="EMBL" id="GAD52600.1"/>
    </source>
</evidence>
<dbReference type="Gene3D" id="1.10.3720.10">
    <property type="entry name" value="MetI-like"/>
    <property type="match status" value="2"/>
</dbReference>
<dbReference type="SUPFAM" id="SSF161098">
    <property type="entry name" value="MetI-like"/>
    <property type="match status" value="2"/>
</dbReference>
<evidence type="ECO:0000256" key="3">
    <source>
        <dbReference type="ARBA" id="ARBA00022475"/>
    </source>
</evidence>
<dbReference type="GO" id="GO:0005886">
    <property type="term" value="C:plasma membrane"/>
    <property type="evidence" value="ECO:0007669"/>
    <property type="project" value="UniProtKB-SubCell"/>
</dbReference>
<feature type="domain" description="ABC transmembrane type-1" evidence="9">
    <location>
        <begin position="2"/>
        <end position="203"/>
    </location>
</feature>
<keyword evidence="11" id="KW-1185">Reference proteome</keyword>
<feature type="transmembrane region" description="Helical" evidence="8">
    <location>
        <begin position="6"/>
        <end position="25"/>
    </location>
</feature>
<keyword evidence="7 8" id="KW-0472">Membrane</keyword>